<dbReference type="EMBL" id="BJWK01000018">
    <property type="protein sequence ID" value="GEM11953.1"/>
    <property type="molecule type" value="Genomic_DNA"/>
</dbReference>
<feature type="region of interest" description="Disordered" evidence="1">
    <location>
        <begin position="714"/>
        <end position="839"/>
    </location>
</feature>
<feature type="compositionally biased region" description="Low complexity" evidence="1">
    <location>
        <begin position="790"/>
        <end position="800"/>
    </location>
</feature>
<dbReference type="OrthoDB" id="27237at2759"/>
<dbReference type="InterPro" id="IPR010770">
    <property type="entry name" value="Ecd"/>
</dbReference>
<feature type="region of interest" description="Disordered" evidence="1">
    <location>
        <begin position="477"/>
        <end position="687"/>
    </location>
</feature>
<dbReference type="PANTHER" id="PTHR13060">
    <property type="entry name" value="SGT1 PROTEIN HSGT1 SUPPRESSOR OF GCR2"/>
    <property type="match status" value="1"/>
</dbReference>
<evidence type="ECO:0000256" key="1">
    <source>
        <dbReference type="SAM" id="MobiDB-lite"/>
    </source>
</evidence>
<feature type="region of interest" description="Disordered" evidence="1">
    <location>
        <begin position="262"/>
        <end position="283"/>
    </location>
</feature>
<reference evidence="2 3" key="1">
    <citation type="submission" date="2019-07" db="EMBL/GenBank/DDBJ databases">
        <title>Rhodotorula toruloides NBRC10032 genome sequencing.</title>
        <authorList>
            <person name="Shida Y."/>
            <person name="Takaku H."/>
            <person name="Ogasawara W."/>
            <person name="Mori K."/>
        </authorList>
    </citation>
    <scope>NUCLEOTIDE SEQUENCE [LARGE SCALE GENOMIC DNA]</scope>
    <source>
        <strain evidence="2 3">NBRC10032</strain>
    </source>
</reference>
<feature type="compositionally biased region" description="Basic and acidic residues" evidence="1">
    <location>
        <begin position="514"/>
        <end position="523"/>
    </location>
</feature>
<dbReference type="PANTHER" id="PTHR13060:SF0">
    <property type="entry name" value="PROTEIN ECDYSONELESS HOMOLOG"/>
    <property type="match status" value="1"/>
</dbReference>
<evidence type="ECO:0000313" key="3">
    <source>
        <dbReference type="Proteomes" id="UP000321518"/>
    </source>
</evidence>
<organism evidence="2 3">
    <name type="scientific">Rhodotorula toruloides</name>
    <name type="common">Yeast</name>
    <name type="synonym">Rhodosporidium toruloides</name>
    <dbReference type="NCBI Taxonomy" id="5286"/>
    <lineage>
        <taxon>Eukaryota</taxon>
        <taxon>Fungi</taxon>
        <taxon>Dikarya</taxon>
        <taxon>Basidiomycota</taxon>
        <taxon>Pucciniomycotina</taxon>
        <taxon>Microbotryomycetes</taxon>
        <taxon>Sporidiobolales</taxon>
        <taxon>Sporidiobolaceae</taxon>
        <taxon>Rhodotorula</taxon>
    </lineage>
</organism>
<feature type="compositionally biased region" description="Basic and acidic residues" evidence="1">
    <location>
        <begin position="574"/>
        <end position="583"/>
    </location>
</feature>
<feature type="compositionally biased region" description="Acidic residues" evidence="1">
    <location>
        <begin position="638"/>
        <end position="660"/>
    </location>
</feature>
<protein>
    <submittedName>
        <fullName evidence="2">SGT1 family protein</fullName>
    </submittedName>
</protein>
<feature type="compositionally biased region" description="Acidic residues" evidence="1">
    <location>
        <begin position="822"/>
        <end position="831"/>
    </location>
</feature>
<feature type="compositionally biased region" description="Acidic residues" evidence="1">
    <location>
        <begin position="556"/>
        <end position="569"/>
    </location>
</feature>
<dbReference type="Proteomes" id="UP000321518">
    <property type="component" value="Unassembled WGS sequence"/>
</dbReference>
<feature type="compositionally biased region" description="Low complexity" evidence="1">
    <location>
        <begin position="742"/>
        <end position="751"/>
    </location>
</feature>
<gene>
    <name evidence="2" type="ORF">Rt10032_c18g5970</name>
</gene>
<feature type="compositionally biased region" description="Low complexity" evidence="1">
    <location>
        <begin position="613"/>
        <end position="624"/>
    </location>
</feature>
<sequence length="893" mass="98030">MAARPPHEAQTDSCSYQIDFPGPHDDAQVLTDHCAQILSFIASLSKGYIWHKQPFQLGVSPLSFAAPTGKTQHQWLTGKTDVTDAVDDEWFIVWLLKQVTEKWRDAAVAVEDDDGEFLLIEAADVLPSWVTPQNAANRVWIYRGELHLIPLEHKSALPFEETSMNPSFDPEEEGFLDRATALELVRDDKMVTRAAKEVEEAVWARTAGYPGKITEHHHRTLTYLPTDVALALADSPSLVAEAIAAFYEREPGTLRVVNTMSRFPPAPPIPSTSSAPDSDMTDGPSLPNTVLVPTLLTRPLYSQLVLQRFYAPKPFQKVGWMDARLGREDERRRSVGMKIACGFEMLYKLTSPQLRHSTSDDPLANFDSSDSRYRAYLKSLAEKGFFEGEVEGSEKWREKEAVAREGWIKAKYNEPTLSFAQRVDDAISRARSWSNPMHNRIANPVFLTDKQAAALEDSEEWLSLDEQGLEDILHARQGKGGGLLGDSDLEDSSDDEDNEEGMEGVEGGKQGAKSKQEKEEERKARKVAKKLEQMAGKVENFVEGRGAASGALFDDERTDGDDSDEDVDMPEMSAEERAARLEKLVAPLPPDQWGHHTQPSPTVPSTTAGGDDSSAPSTEPAASTRQPRPPKLAKEEYEGASDLDEYSSDEEGGPMAEGEEGLGGPEVEGEDGPSVLREEDVLDMGEEMDEFLQFATEALGLTEEQYARILQDRRDRGAFVPGPPKEKKVNVIPSAQSSAVRPTEPAASTSSAPPPVREPLRNPNLTDFDSLMDQMEAELAQAKSNKPQPSASARASVSSAEPKKKNAARQSDPNRIVVDSLSDSEEDDGGEPDLSAMDAELQHLLKDLQGQGEGGMDYNLVRNFLDSFQSQGGFAGPAGNLAGRLGFQLPRDA</sequence>
<name>A0A511KNJ5_RHOTO</name>
<evidence type="ECO:0000313" key="2">
    <source>
        <dbReference type="EMBL" id="GEM11953.1"/>
    </source>
</evidence>
<accession>A0A511KNJ5</accession>
<feature type="compositionally biased region" description="Acidic residues" evidence="1">
    <location>
        <begin position="487"/>
        <end position="503"/>
    </location>
</feature>
<dbReference type="GO" id="GO:0005634">
    <property type="term" value="C:nucleus"/>
    <property type="evidence" value="ECO:0007669"/>
    <property type="project" value="TreeGrafter"/>
</dbReference>
<proteinExistence type="predicted"/>
<dbReference type="AlphaFoldDB" id="A0A511KNJ5"/>
<comment type="caution">
    <text evidence="2">The sequence shown here is derived from an EMBL/GenBank/DDBJ whole genome shotgun (WGS) entry which is preliminary data.</text>
</comment>
<dbReference type="Pfam" id="PF07093">
    <property type="entry name" value="SGT1"/>
    <property type="match status" value="1"/>
</dbReference>
<feature type="compositionally biased region" description="Polar residues" evidence="1">
    <location>
        <begin position="595"/>
        <end position="608"/>
    </location>
</feature>